<name>A0A2U2DK65_9HYPH</name>
<sequence>MVIEMADILEELEQLLPELPQALERRTLGESLSRVASSLNDIRSAARRLSEVLETADRIGLGNVPEVVEKMDEMNDAAQTMASLLMNADDAASLHQIERDLPHFKSTISGAFSAMRQRWRNEVAADYRPFLSLGQLLSKIDHGSNLGARMVELGQDANASLTIAQTDQFKDAVIKLINTRARLESEKTSFTADEQVDSFLSDLAQNQARLRSVTTDVLRWLAEHDALDLFEVRPIG</sequence>
<dbReference type="AlphaFoldDB" id="A0A2U2DK65"/>
<dbReference type="EMBL" id="QFBC01000014">
    <property type="protein sequence ID" value="PWE53641.1"/>
    <property type="molecule type" value="Genomic_DNA"/>
</dbReference>
<proteinExistence type="predicted"/>
<evidence type="ECO:0000313" key="2">
    <source>
        <dbReference type="Proteomes" id="UP000245252"/>
    </source>
</evidence>
<reference evidence="1 2" key="1">
    <citation type="submission" date="2018-05" db="EMBL/GenBank/DDBJ databases">
        <title>The draft genome of strain NS-104.</title>
        <authorList>
            <person name="Hang P."/>
            <person name="Jiang J."/>
        </authorList>
    </citation>
    <scope>NUCLEOTIDE SEQUENCE [LARGE SCALE GENOMIC DNA]</scope>
    <source>
        <strain evidence="1 2">NS-104</strain>
    </source>
</reference>
<dbReference type="Proteomes" id="UP000245252">
    <property type="component" value="Unassembled WGS sequence"/>
</dbReference>
<protein>
    <submittedName>
        <fullName evidence="1">Uncharacterized protein</fullName>
    </submittedName>
</protein>
<comment type="caution">
    <text evidence="1">The sequence shown here is derived from an EMBL/GenBank/DDBJ whole genome shotgun (WGS) entry which is preliminary data.</text>
</comment>
<keyword evidence="2" id="KW-1185">Reference proteome</keyword>
<gene>
    <name evidence="1" type="ORF">DEM27_24130</name>
</gene>
<dbReference type="RefSeq" id="WP_109460809.1">
    <property type="nucleotide sequence ID" value="NZ_QFBC01000014.1"/>
</dbReference>
<evidence type="ECO:0000313" key="1">
    <source>
        <dbReference type="EMBL" id="PWE53641.1"/>
    </source>
</evidence>
<accession>A0A2U2DK65</accession>
<dbReference type="OrthoDB" id="8354542at2"/>
<organism evidence="1 2">
    <name type="scientific">Metarhizobium album</name>
    <dbReference type="NCBI Taxonomy" id="2182425"/>
    <lineage>
        <taxon>Bacteria</taxon>
        <taxon>Pseudomonadati</taxon>
        <taxon>Pseudomonadota</taxon>
        <taxon>Alphaproteobacteria</taxon>
        <taxon>Hyphomicrobiales</taxon>
        <taxon>Rhizobiaceae</taxon>
        <taxon>Metarhizobium</taxon>
    </lineage>
</organism>